<gene>
    <name evidence="4" type="ORF">E1163_01020</name>
</gene>
<feature type="non-terminal residue" evidence="4">
    <location>
        <position position="1"/>
    </location>
</feature>
<dbReference type="InterPro" id="IPR006558">
    <property type="entry name" value="LamG-like"/>
</dbReference>
<dbReference type="SMART" id="SM00089">
    <property type="entry name" value="PKD"/>
    <property type="match status" value="1"/>
</dbReference>
<dbReference type="Pfam" id="PF00801">
    <property type="entry name" value="PKD"/>
    <property type="match status" value="1"/>
</dbReference>
<proteinExistence type="predicted"/>
<reference evidence="4 5" key="1">
    <citation type="submission" date="2019-02" db="EMBL/GenBank/DDBJ databases">
        <authorList>
            <person name="Goldberg S.R."/>
            <person name="Haltli B.A."/>
            <person name="Correa H."/>
            <person name="Russell K.G."/>
        </authorList>
    </citation>
    <scope>NUCLEOTIDE SEQUENCE [LARGE SCALE GENOMIC DNA]</scope>
    <source>
        <strain evidence="4 5">JCM 16186</strain>
    </source>
</reference>
<dbReference type="SMART" id="SM00560">
    <property type="entry name" value="LamGL"/>
    <property type="match status" value="1"/>
</dbReference>
<comment type="caution">
    <text evidence="4">The sequence shown here is derived from an EMBL/GenBank/DDBJ whole genome shotgun (WGS) entry which is preliminary data.</text>
</comment>
<feature type="domain" description="PKD" evidence="3">
    <location>
        <begin position="1"/>
        <end position="57"/>
    </location>
</feature>
<dbReference type="RefSeq" id="WP_155168662.1">
    <property type="nucleotide sequence ID" value="NZ_SMLW01000220.1"/>
</dbReference>
<keyword evidence="2" id="KW-1015">Disulfide bond</keyword>
<dbReference type="CDD" id="cd00146">
    <property type="entry name" value="PKD"/>
    <property type="match status" value="1"/>
</dbReference>
<protein>
    <submittedName>
        <fullName evidence="4">PKD domain-containing protein</fullName>
    </submittedName>
</protein>
<evidence type="ECO:0000259" key="3">
    <source>
        <dbReference type="PROSITE" id="PS50093"/>
    </source>
</evidence>
<organism evidence="4 5">
    <name type="scientific">Fulvivirga kasyanovii</name>
    <dbReference type="NCBI Taxonomy" id="396812"/>
    <lineage>
        <taxon>Bacteria</taxon>
        <taxon>Pseudomonadati</taxon>
        <taxon>Bacteroidota</taxon>
        <taxon>Cytophagia</taxon>
        <taxon>Cytophagales</taxon>
        <taxon>Fulvivirgaceae</taxon>
        <taxon>Fulvivirga</taxon>
    </lineage>
</organism>
<sequence>INAGESIAFKDESIGNPTIWEWSFEGGTPTTSSTQHPNVTYSTPGVYQVTLKIANNVEPDGVTISKEVVVLPSDGLIAYYPFDENVNDQSGNQFNGTLNGASAFADRHQIADHAYHFDGVDDYVVTSSSIDDNLKDGASFSAWIYLADSGATGRIISNYNGTGTPGNCMGRIGFVFGVTKEQQLNIFYAIDGDDYDGRKTSSESLEVNKWYHVAGTWNGTFSPAGFKLYIDGLRRDVLDEEKGDFTCGTFQESDNPFHFGMGHCSIGECAPFNGGIDEIRIYDRPLTEEEILLLTKE</sequence>
<dbReference type="InterPro" id="IPR000601">
    <property type="entry name" value="PKD_dom"/>
</dbReference>
<dbReference type="InterPro" id="IPR022409">
    <property type="entry name" value="PKD/Chitinase_dom"/>
</dbReference>
<accession>A0ABW9RJB9</accession>
<dbReference type="Proteomes" id="UP000798808">
    <property type="component" value="Unassembled WGS sequence"/>
</dbReference>
<dbReference type="Gene3D" id="2.60.120.200">
    <property type="match status" value="1"/>
</dbReference>
<dbReference type="EMBL" id="SMLW01000220">
    <property type="protein sequence ID" value="MTI23523.1"/>
    <property type="molecule type" value="Genomic_DNA"/>
</dbReference>
<evidence type="ECO:0000313" key="4">
    <source>
        <dbReference type="EMBL" id="MTI23523.1"/>
    </source>
</evidence>
<dbReference type="Gene3D" id="2.60.40.10">
    <property type="entry name" value="Immunoglobulins"/>
    <property type="match status" value="1"/>
</dbReference>
<evidence type="ECO:0000256" key="2">
    <source>
        <dbReference type="ARBA" id="ARBA00023157"/>
    </source>
</evidence>
<dbReference type="InterPro" id="IPR013320">
    <property type="entry name" value="ConA-like_dom_sf"/>
</dbReference>
<dbReference type="Pfam" id="PF13385">
    <property type="entry name" value="Laminin_G_3"/>
    <property type="match status" value="1"/>
</dbReference>
<keyword evidence="5" id="KW-1185">Reference proteome</keyword>
<dbReference type="SUPFAM" id="SSF49899">
    <property type="entry name" value="Concanavalin A-like lectins/glucanases"/>
    <property type="match status" value="1"/>
</dbReference>
<dbReference type="InterPro" id="IPR013783">
    <property type="entry name" value="Ig-like_fold"/>
</dbReference>
<evidence type="ECO:0000256" key="1">
    <source>
        <dbReference type="ARBA" id="ARBA00022729"/>
    </source>
</evidence>
<keyword evidence="1" id="KW-0732">Signal</keyword>
<dbReference type="SUPFAM" id="SSF49299">
    <property type="entry name" value="PKD domain"/>
    <property type="match status" value="1"/>
</dbReference>
<name>A0ABW9RJB9_9BACT</name>
<dbReference type="PROSITE" id="PS50093">
    <property type="entry name" value="PKD"/>
    <property type="match status" value="1"/>
</dbReference>
<evidence type="ECO:0000313" key="5">
    <source>
        <dbReference type="Proteomes" id="UP000798808"/>
    </source>
</evidence>
<dbReference type="InterPro" id="IPR035986">
    <property type="entry name" value="PKD_dom_sf"/>
</dbReference>